<reference evidence="21" key="1">
    <citation type="submission" date="2024-05" db="EMBL/GenBank/DDBJ databases">
        <title>Genome sequencing of novel strain.</title>
        <authorList>
            <person name="Ganbat D."/>
            <person name="Ganbat S."/>
            <person name="Lee S.-J."/>
        </authorList>
    </citation>
    <scope>NUCLEOTIDE SEQUENCE</scope>
    <source>
        <strain evidence="21">SMD15-11</strain>
    </source>
</reference>
<keyword evidence="8 16" id="KW-0274">FAD</keyword>
<dbReference type="PROSITE" id="PS00076">
    <property type="entry name" value="PYRIDINE_REDOX_1"/>
    <property type="match status" value="1"/>
</dbReference>
<evidence type="ECO:0000256" key="16">
    <source>
        <dbReference type="PIRSR" id="PIRSR000350-3"/>
    </source>
</evidence>
<feature type="domain" description="FAD/NAD(P)-binding" evidence="20">
    <location>
        <begin position="9"/>
        <end position="326"/>
    </location>
</feature>
<dbReference type="InterPro" id="IPR023753">
    <property type="entry name" value="FAD/NAD-binding_dom"/>
</dbReference>
<dbReference type="Pfam" id="PF02852">
    <property type="entry name" value="Pyr_redox_dim"/>
    <property type="match status" value="1"/>
</dbReference>
<dbReference type="GO" id="GO:0016668">
    <property type="term" value="F:oxidoreductase activity, acting on a sulfur group of donors, NAD(P) as acceptor"/>
    <property type="evidence" value="ECO:0007669"/>
    <property type="project" value="InterPro"/>
</dbReference>
<keyword evidence="12" id="KW-1015">Disulfide bond</keyword>
<dbReference type="InterPro" id="IPR036188">
    <property type="entry name" value="FAD/NAD-bd_sf"/>
</dbReference>
<dbReference type="SUPFAM" id="SSF51905">
    <property type="entry name" value="FAD/NAD(P)-binding domain"/>
    <property type="match status" value="1"/>
</dbReference>
<feature type="binding site" evidence="16">
    <location>
        <begin position="186"/>
        <end position="193"/>
    </location>
    <ligand>
        <name>NAD(+)</name>
        <dbReference type="ChEBI" id="CHEBI:57540"/>
    </ligand>
</feature>
<keyword evidence="9" id="KW-0521">NADP</keyword>
<keyword evidence="10" id="KW-0476">Mercury</keyword>
<comment type="cofactor">
    <cofactor evidence="16">
        <name>FAD</name>
        <dbReference type="ChEBI" id="CHEBI:57692"/>
    </cofactor>
    <text evidence="16">Binds 1 FAD per subunit.</text>
</comment>
<comment type="subunit">
    <text evidence="2">Homodimer.</text>
</comment>
<keyword evidence="11 18" id="KW-0560">Oxidoreductase</keyword>
<evidence type="ECO:0000256" key="13">
    <source>
        <dbReference type="ARBA" id="ARBA00023284"/>
    </source>
</evidence>
<evidence type="ECO:0000256" key="5">
    <source>
        <dbReference type="ARBA" id="ARBA00022466"/>
    </source>
</evidence>
<dbReference type="AlphaFoldDB" id="A0AB39UW43"/>
<keyword evidence="7" id="KW-0479">Metal-binding</keyword>
<evidence type="ECO:0000256" key="6">
    <source>
        <dbReference type="ARBA" id="ARBA00022630"/>
    </source>
</evidence>
<dbReference type="InterPro" id="IPR004099">
    <property type="entry name" value="Pyr_nucl-diS_OxRdtase_dimer"/>
</dbReference>
<accession>A0AB39UW43</accession>
<keyword evidence="16" id="KW-0520">NAD</keyword>
<evidence type="ECO:0000256" key="17">
    <source>
        <dbReference type="PIRSR" id="PIRSR000350-4"/>
    </source>
</evidence>
<evidence type="ECO:0000256" key="2">
    <source>
        <dbReference type="ARBA" id="ARBA00011738"/>
    </source>
</evidence>
<evidence type="ECO:0000256" key="7">
    <source>
        <dbReference type="ARBA" id="ARBA00022723"/>
    </source>
</evidence>
<dbReference type="EC" id="1.16.1.1" evidence="3"/>
<evidence type="ECO:0000256" key="12">
    <source>
        <dbReference type="ARBA" id="ARBA00023157"/>
    </source>
</evidence>
<dbReference type="PANTHER" id="PTHR43014">
    <property type="entry name" value="MERCURIC REDUCTASE"/>
    <property type="match status" value="1"/>
</dbReference>
<evidence type="ECO:0000256" key="11">
    <source>
        <dbReference type="ARBA" id="ARBA00023002"/>
    </source>
</evidence>
<evidence type="ECO:0000256" key="3">
    <source>
        <dbReference type="ARBA" id="ARBA00012661"/>
    </source>
</evidence>
<dbReference type="GO" id="GO:0016152">
    <property type="term" value="F:mercury (II) reductase (NADP+) activity"/>
    <property type="evidence" value="ECO:0007669"/>
    <property type="project" value="UniProtKB-EC"/>
</dbReference>
<name>A0AB39UW43_9GAMM</name>
<dbReference type="GO" id="GO:0050660">
    <property type="term" value="F:flavin adenine dinucleotide binding"/>
    <property type="evidence" value="ECO:0007669"/>
    <property type="project" value="InterPro"/>
</dbReference>
<evidence type="ECO:0000256" key="9">
    <source>
        <dbReference type="ARBA" id="ARBA00022857"/>
    </source>
</evidence>
<keyword evidence="16" id="KW-0547">Nucleotide-binding</keyword>
<dbReference type="KEGG" id="tcd:AAIA72_15665"/>
<dbReference type="RefSeq" id="WP_369601226.1">
    <property type="nucleotide sequence ID" value="NZ_CP154858.1"/>
</dbReference>
<dbReference type="GO" id="GO:0050661">
    <property type="term" value="F:NADP binding"/>
    <property type="evidence" value="ECO:0007669"/>
    <property type="project" value="InterPro"/>
</dbReference>
<dbReference type="GO" id="GO:0045340">
    <property type="term" value="F:mercury ion binding"/>
    <property type="evidence" value="ECO:0007669"/>
    <property type="project" value="InterPro"/>
</dbReference>
<comment type="similarity">
    <text evidence="1 18">Belongs to the class-I pyridine nucleotide-disulfide oxidoreductase family.</text>
</comment>
<dbReference type="PANTHER" id="PTHR43014:SF2">
    <property type="entry name" value="MERCURIC REDUCTASE"/>
    <property type="match status" value="1"/>
</dbReference>
<feature type="binding site" evidence="16">
    <location>
        <position position="271"/>
    </location>
    <ligand>
        <name>NAD(+)</name>
        <dbReference type="ChEBI" id="CHEBI:57540"/>
    </ligand>
</feature>
<proteinExistence type="inferred from homology"/>
<feature type="binding site" evidence="16">
    <location>
        <position position="54"/>
    </location>
    <ligand>
        <name>FAD</name>
        <dbReference type="ChEBI" id="CHEBI:57692"/>
    </ligand>
</feature>
<evidence type="ECO:0000313" key="21">
    <source>
        <dbReference type="EMBL" id="XDT72214.1"/>
    </source>
</evidence>
<dbReference type="InterPro" id="IPR012999">
    <property type="entry name" value="Pyr_OxRdtase_I_AS"/>
</dbReference>
<feature type="disulfide bond" description="Redox-active" evidence="17">
    <location>
        <begin position="45"/>
        <end position="50"/>
    </location>
</feature>
<protein>
    <recommendedName>
        <fullName evidence="4">Mercuric reductase</fullName>
        <ecNumber evidence="3">1.16.1.1</ecNumber>
    </recommendedName>
    <alternativeName>
        <fullName evidence="14">Hg(II) reductase</fullName>
    </alternativeName>
</protein>
<evidence type="ECO:0000256" key="15">
    <source>
        <dbReference type="ARBA" id="ARBA00048984"/>
    </source>
</evidence>
<dbReference type="InterPro" id="IPR001100">
    <property type="entry name" value="Pyr_nuc-diS_OxRdtase"/>
</dbReference>
<evidence type="ECO:0000256" key="1">
    <source>
        <dbReference type="ARBA" id="ARBA00007532"/>
    </source>
</evidence>
<evidence type="ECO:0000259" key="20">
    <source>
        <dbReference type="Pfam" id="PF07992"/>
    </source>
</evidence>
<feature type="binding site" evidence="16">
    <location>
        <position position="311"/>
    </location>
    <ligand>
        <name>FAD</name>
        <dbReference type="ChEBI" id="CHEBI:57692"/>
    </ligand>
</feature>
<evidence type="ECO:0000256" key="8">
    <source>
        <dbReference type="ARBA" id="ARBA00022827"/>
    </source>
</evidence>
<dbReference type="NCBIfam" id="NF010311">
    <property type="entry name" value="PRK13748.1"/>
    <property type="match status" value="1"/>
</dbReference>
<dbReference type="PIRSF" id="PIRSF000350">
    <property type="entry name" value="Mercury_reductase_MerA"/>
    <property type="match status" value="1"/>
</dbReference>
<dbReference type="GO" id="GO:0003955">
    <property type="term" value="F:NAD(P)H dehydrogenase (quinone) activity"/>
    <property type="evidence" value="ECO:0007669"/>
    <property type="project" value="TreeGrafter"/>
</dbReference>
<dbReference type="InterPro" id="IPR016156">
    <property type="entry name" value="FAD/NAD-linked_Rdtase_dimer_sf"/>
</dbReference>
<dbReference type="SUPFAM" id="SSF55424">
    <property type="entry name" value="FAD/NAD-linked reductases, dimerisation (C-terminal) domain"/>
    <property type="match status" value="1"/>
</dbReference>
<dbReference type="Gene3D" id="3.50.50.60">
    <property type="entry name" value="FAD/NAD(P)-binding domain"/>
    <property type="match status" value="2"/>
</dbReference>
<evidence type="ECO:0000256" key="14">
    <source>
        <dbReference type="ARBA" id="ARBA00031725"/>
    </source>
</evidence>
<dbReference type="GO" id="GO:0050787">
    <property type="term" value="P:detoxification of mercury ion"/>
    <property type="evidence" value="ECO:0007669"/>
    <property type="project" value="InterPro"/>
</dbReference>
<dbReference type="FunFam" id="3.30.390.30:FF:000001">
    <property type="entry name" value="Dihydrolipoyl dehydrogenase"/>
    <property type="match status" value="1"/>
</dbReference>
<dbReference type="NCBIfam" id="TIGR02053">
    <property type="entry name" value="MerA"/>
    <property type="match status" value="1"/>
</dbReference>
<evidence type="ECO:0000256" key="10">
    <source>
        <dbReference type="ARBA" id="ARBA00022914"/>
    </source>
</evidence>
<feature type="domain" description="Pyridine nucleotide-disulphide oxidoreductase dimerisation" evidence="19">
    <location>
        <begin position="345"/>
        <end position="451"/>
    </location>
</feature>
<dbReference type="EMBL" id="CP154858">
    <property type="protein sequence ID" value="XDT72214.1"/>
    <property type="molecule type" value="Genomic_DNA"/>
</dbReference>
<dbReference type="Pfam" id="PF07992">
    <property type="entry name" value="Pyr_redox_2"/>
    <property type="match status" value="1"/>
</dbReference>
<keyword evidence="5" id="KW-0475">Mercuric resistance</keyword>
<comment type="catalytic activity">
    <reaction evidence="15">
        <text>Hg + NADP(+) + H(+) = Hg(2+) + NADPH</text>
        <dbReference type="Rhea" id="RHEA:23856"/>
        <dbReference type="ChEBI" id="CHEBI:15378"/>
        <dbReference type="ChEBI" id="CHEBI:16170"/>
        <dbReference type="ChEBI" id="CHEBI:16793"/>
        <dbReference type="ChEBI" id="CHEBI:57783"/>
        <dbReference type="ChEBI" id="CHEBI:58349"/>
        <dbReference type="EC" id="1.16.1.1"/>
    </reaction>
</comment>
<evidence type="ECO:0000256" key="18">
    <source>
        <dbReference type="RuleBase" id="RU003691"/>
    </source>
</evidence>
<evidence type="ECO:0000259" key="19">
    <source>
        <dbReference type="Pfam" id="PF02852"/>
    </source>
</evidence>
<dbReference type="PRINTS" id="PR00411">
    <property type="entry name" value="PNDRDTASEI"/>
</dbReference>
<organism evidence="21">
    <name type="scientific">Thermohahella caldifontis</name>
    <dbReference type="NCBI Taxonomy" id="3142973"/>
    <lineage>
        <taxon>Bacteria</taxon>
        <taxon>Pseudomonadati</taxon>
        <taxon>Pseudomonadota</taxon>
        <taxon>Gammaproteobacteria</taxon>
        <taxon>Oceanospirillales</taxon>
        <taxon>Hahellaceae</taxon>
        <taxon>Thermohahella</taxon>
    </lineage>
</organism>
<evidence type="ECO:0000256" key="4">
    <source>
        <dbReference type="ARBA" id="ARBA00014791"/>
    </source>
</evidence>
<dbReference type="Gene3D" id="3.30.390.30">
    <property type="match status" value="1"/>
</dbReference>
<dbReference type="PRINTS" id="PR00368">
    <property type="entry name" value="FADPNR"/>
</dbReference>
<dbReference type="InterPro" id="IPR021179">
    <property type="entry name" value="Mercury_reductase_MerA"/>
</dbReference>
<keyword evidence="13 18" id="KW-0676">Redox-active center</keyword>
<keyword evidence="6 18" id="KW-0285">Flavoprotein</keyword>
<sequence length="469" mass="49522">MNCCNQPLNILVIGSGGAATAAALKAAARGAKVTVVERGTLGGTCVNVGCVPSKVLINAAHVAHVRRESPFDGGISPGQPAIDRKALVQQQQQLVETLRQAKYADVLAQHDNIEVIRAEARFEDERHVRLSLPDGRTEIRAFDRCFIGTGARPAVPEIPGLAGSPFITSTEALVLENIPPRLIVLGASVVALELAQAFARLGSRVTVLARSRVLSRWDDAIGTTLQTRLEAEGMEVLTQAGVEEVRHYGAVFHVRTRDGLREAEQLLVATGRVPNTEALNLAAAGVETRAGAIVVDESLRTTAAHIYAAGDCTTLPQFVYVAAAGGSRAGENMTGGEVTLDLSVVPEVIFTDPQVARVGLSEAEAREQGIETKVRTLALAHVPRAIANFDTEGLVTMVAEKDSGRLLGVQMLAQNAGDVIQSAALAIRAGMTVQELASELFPYLTMAEALKLCAQTFDQDVSALSCCAG</sequence>
<gene>
    <name evidence="21" type="primary">merA</name>
    <name evidence="21" type="ORF">AAIA72_15665</name>
</gene>